<sequence>MTPSETSRTKPGNNEEPELTQEESIPSDGKDVEGEAMMKQVRNKKLHQPEDPAADEAG</sequence>
<dbReference type="Proteomes" id="UP001367030">
    <property type="component" value="Unassembled WGS sequence"/>
</dbReference>
<reference evidence="2 3" key="1">
    <citation type="submission" date="2024-03" db="EMBL/GenBank/DDBJ databases">
        <title>Novel species of the genus Variovorax.</title>
        <authorList>
            <person name="Liu Q."/>
            <person name="Xin Y.-H."/>
        </authorList>
    </citation>
    <scope>NUCLEOTIDE SEQUENCE [LARGE SCALE GENOMIC DNA]</scope>
    <source>
        <strain evidence="2 3">KACC 18901</strain>
    </source>
</reference>
<dbReference type="EMBL" id="JBBKZS010000005">
    <property type="protein sequence ID" value="MEJ8855680.1"/>
    <property type="molecule type" value="Genomic_DNA"/>
</dbReference>
<evidence type="ECO:0000313" key="3">
    <source>
        <dbReference type="Proteomes" id="UP001367030"/>
    </source>
</evidence>
<accession>A0ABU8X977</accession>
<feature type="region of interest" description="Disordered" evidence="1">
    <location>
        <begin position="1"/>
        <end position="58"/>
    </location>
</feature>
<evidence type="ECO:0000256" key="1">
    <source>
        <dbReference type="SAM" id="MobiDB-lite"/>
    </source>
</evidence>
<dbReference type="RefSeq" id="WP_340335763.1">
    <property type="nucleotide sequence ID" value="NZ_JBBKZS010000005.1"/>
</dbReference>
<name>A0ABU8X977_9BURK</name>
<proteinExistence type="predicted"/>
<protein>
    <submittedName>
        <fullName evidence="2">Uncharacterized protein</fullName>
    </submittedName>
</protein>
<gene>
    <name evidence="2" type="ORF">WKW79_13945</name>
</gene>
<feature type="compositionally biased region" description="Polar residues" evidence="1">
    <location>
        <begin position="1"/>
        <end position="12"/>
    </location>
</feature>
<comment type="caution">
    <text evidence="2">The sequence shown here is derived from an EMBL/GenBank/DDBJ whole genome shotgun (WGS) entry which is preliminary data.</text>
</comment>
<keyword evidence="3" id="KW-1185">Reference proteome</keyword>
<organism evidence="2 3">
    <name type="scientific">Variovorax robiniae</name>
    <dbReference type="NCBI Taxonomy" id="1836199"/>
    <lineage>
        <taxon>Bacteria</taxon>
        <taxon>Pseudomonadati</taxon>
        <taxon>Pseudomonadota</taxon>
        <taxon>Betaproteobacteria</taxon>
        <taxon>Burkholderiales</taxon>
        <taxon>Comamonadaceae</taxon>
        <taxon>Variovorax</taxon>
    </lineage>
</organism>
<evidence type="ECO:0000313" key="2">
    <source>
        <dbReference type="EMBL" id="MEJ8855680.1"/>
    </source>
</evidence>